<organism evidence="2 3">
    <name type="scientific">Thiothrix eikelboomii</name>
    <dbReference type="NCBI Taxonomy" id="92487"/>
    <lineage>
        <taxon>Bacteria</taxon>
        <taxon>Pseudomonadati</taxon>
        <taxon>Pseudomonadota</taxon>
        <taxon>Gammaproteobacteria</taxon>
        <taxon>Thiotrichales</taxon>
        <taxon>Thiotrichaceae</taxon>
        <taxon>Thiothrix</taxon>
    </lineage>
</organism>
<sequence>MSNLDEDMRPEYDFSGGVRGKHYQTSQPSPFIAGIRVAYD</sequence>
<evidence type="ECO:0000256" key="1">
    <source>
        <dbReference type="SAM" id="MobiDB-lite"/>
    </source>
</evidence>
<evidence type="ECO:0000313" key="2">
    <source>
        <dbReference type="EMBL" id="SKA72442.1"/>
    </source>
</evidence>
<name>A0A1T4W5B7_9GAMM</name>
<reference evidence="2 3" key="1">
    <citation type="submission" date="2017-02" db="EMBL/GenBank/DDBJ databases">
        <authorList>
            <person name="Peterson S.W."/>
        </authorList>
    </citation>
    <scope>NUCLEOTIDE SEQUENCE [LARGE SCALE GENOMIC DNA]</scope>
    <source>
        <strain evidence="2 3">ATCC 49788</strain>
    </source>
</reference>
<dbReference type="EMBL" id="FUYB01000003">
    <property type="protein sequence ID" value="SKA72442.1"/>
    <property type="molecule type" value="Genomic_DNA"/>
</dbReference>
<evidence type="ECO:0000313" key="3">
    <source>
        <dbReference type="Proteomes" id="UP000190460"/>
    </source>
</evidence>
<dbReference type="RefSeq" id="WP_268807801.1">
    <property type="nucleotide sequence ID" value="NZ_FUYB01000003.1"/>
</dbReference>
<accession>A0A1T4W5B7</accession>
<feature type="compositionally biased region" description="Basic and acidic residues" evidence="1">
    <location>
        <begin position="1"/>
        <end position="12"/>
    </location>
</feature>
<gene>
    <name evidence="2" type="ORF">SAMN02745130_01074</name>
</gene>
<dbReference type="AlphaFoldDB" id="A0A1T4W5B7"/>
<keyword evidence="3" id="KW-1185">Reference proteome</keyword>
<proteinExistence type="predicted"/>
<dbReference type="STRING" id="92487.SAMN02745130_01074"/>
<protein>
    <submittedName>
        <fullName evidence="2">Uncharacterized protein</fullName>
    </submittedName>
</protein>
<feature type="region of interest" description="Disordered" evidence="1">
    <location>
        <begin position="1"/>
        <end position="25"/>
    </location>
</feature>
<dbReference type="Proteomes" id="UP000190460">
    <property type="component" value="Unassembled WGS sequence"/>
</dbReference>